<dbReference type="InterPro" id="IPR017104">
    <property type="entry name" value="AP2_complex_asu"/>
</dbReference>
<comment type="caution">
    <text evidence="11">The sequence shown here is derived from an EMBL/GenBank/DDBJ whole genome shotgun (WGS) entry which is preliminary data.</text>
</comment>
<dbReference type="PANTHER" id="PTHR22780">
    <property type="entry name" value="ADAPTIN, ALPHA/GAMMA/EPSILON"/>
    <property type="match status" value="1"/>
</dbReference>
<dbReference type="Gene3D" id="3.30.310.10">
    <property type="entry name" value="TATA-Binding Protein"/>
    <property type="match status" value="1"/>
</dbReference>
<feature type="compositionally biased region" description="Polar residues" evidence="9">
    <location>
        <begin position="665"/>
        <end position="681"/>
    </location>
</feature>
<feature type="binding site" evidence="8">
    <location>
        <position position="49"/>
    </location>
    <ligand>
        <name>a 1,2-diacyl-sn-glycero-3-phospho-(1D-myo-inositol-3,4,5-trisphosphate)</name>
        <dbReference type="ChEBI" id="CHEBI:57836"/>
    </ligand>
</feature>
<dbReference type="InterPro" id="IPR009028">
    <property type="entry name" value="Coatomer/calthrin_app_sub_C"/>
</dbReference>
<dbReference type="EMBL" id="RCHU01001024">
    <property type="protein sequence ID" value="TKR83327.1"/>
    <property type="molecule type" value="Genomic_DNA"/>
</dbReference>
<dbReference type="FunFam" id="1.25.10.10:FF:000020">
    <property type="entry name" value="AP-2 complex subunit alpha"/>
    <property type="match status" value="1"/>
</dbReference>
<dbReference type="Gene3D" id="2.60.40.1230">
    <property type="match status" value="1"/>
</dbReference>
<organism evidence="11">
    <name type="scientific">Populus alba</name>
    <name type="common">White poplar</name>
    <dbReference type="NCBI Taxonomy" id="43335"/>
    <lineage>
        <taxon>Eukaryota</taxon>
        <taxon>Viridiplantae</taxon>
        <taxon>Streptophyta</taxon>
        <taxon>Embryophyta</taxon>
        <taxon>Tracheophyta</taxon>
        <taxon>Spermatophyta</taxon>
        <taxon>Magnoliopsida</taxon>
        <taxon>eudicotyledons</taxon>
        <taxon>Gunneridae</taxon>
        <taxon>Pentapetalae</taxon>
        <taxon>rosids</taxon>
        <taxon>fabids</taxon>
        <taxon>Malpighiales</taxon>
        <taxon>Salicaceae</taxon>
        <taxon>Saliceae</taxon>
        <taxon>Populus</taxon>
    </lineage>
</organism>
<feature type="region of interest" description="Disordered" evidence="9">
    <location>
        <begin position="659"/>
        <end position="682"/>
    </location>
</feature>
<dbReference type="InterPro" id="IPR011989">
    <property type="entry name" value="ARM-like"/>
</dbReference>
<dbReference type="InterPro" id="IPR012295">
    <property type="entry name" value="TBP_dom_sf"/>
</dbReference>
<dbReference type="GO" id="GO:0030122">
    <property type="term" value="C:AP-2 adaptor complex"/>
    <property type="evidence" value="ECO:0007669"/>
    <property type="project" value="InterPro"/>
</dbReference>
<proteinExistence type="predicted"/>
<evidence type="ECO:0000256" key="4">
    <source>
        <dbReference type="ARBA" id="ARBA00022927"/>
    </source>
</evidence>
<protein>
    <submittedName>
        <fullName evidence="11">Adaptin family protein</fullName>
    </submittedName>
</protein>
<evidence type="ECO:0000256" key="1">
    <source>
        <dbReference type="ARBA" id="ARBA00004277"/>
    </source>
</evidence>
<dbReference type="Pfam" id="PF01602">
    <property type="entry name" value="Adaptin_N"/>
    <property type="match status" value="1"/>
</dbReference>
<dbReference type="Pfam" id="PF02883">
    <property type="entry name" value="Alpha_adaptinC2"/>
    <property type="match status" value="1"/>
</dbReference>
<dbReference type="GO" id="GO:0035615">
    <property type="term" value="F:clathrin adaptor activity"/>
    <property type="evidence" value="ECO:0007669"/>
    <property type="project" value="InterPro"/>
</dbReference>
<feature type="domain" description="Clathrin adaptor alpha/beta/gamma-adaptin appendage Ig-like subdomain" evidence="10">
    <location>
        <begin position="749"/>
        <end position="858"/>
    </location>
</feature>
<feature type="binding site" evidence="8">
    <location>
        <begin position="53"/>
        <end position="57"/>
    </location>
    <ligand>
        <name>a 1,2-diacyl-sn-glycero-3-phospho-(1D-myo-inositol-3,4,5-trisphosphate)</name>
        <dbReference type="ChEBI" id="CHEBI:57836"/>
    </ligand>
</feature>
<accession>A0A4U5NJF8</accession>
<sequence length="1099" mass="121827">MALSGMRGLSVFISDIRNCQNKEQERLRVDKELGNIRTRFKSEKGLTHYEKKKYVWKMLYIHMLGYDVDFGHMEAVSLISAPKYPEKQVGYIVTSSLLNENHDFLRLAINTVRNDIIGRNETFQCLALTMVGNIGGREFAESLAPDVQKLLISSSCRPLVRKKAALCLLRLYRKNPDVVNIDGWADRMAQLLDERDLGVLTSSTSLLVALVSNNHEAYWSCLPKCVKILERLARNQDIPQEYTYYGIPSPWLQVKAMRALQYFPTIEDPNVRRSLFEVLQRILMGTDVVKNVNKNNASHAVLFEALALVMHLDAEKEMMSQCVALLGKFIAVREPNIRYLGLENMSRMLMVTDVQDIIKRHQAQIITSLKDPDISIRRRALDLLYGMCDVSNAKDIVEELLQYLSAADFAMREELSLKAAILAEKFAPDLSWYVDVILQLIDKAGDFVSDDIWFRVVQFVTNNEDLQPYAAAKAREYLDKPAIHETMVKVSAYLLGEYSHLLVRRPGCSPKEIFSVIHEKLPTVSTTTIPILLSTYAKILMHTQPADPELQKIVWAIFSKYESCIDVEIQQRAVEYFALSRKGAALMDILAEMPKFPERQSALLKKAEDAEIDSAEQSAIKLRAQQQTSNALVVTDQRPANGTPQIVGELSLVKIPSMSDDQHTSADQGLSQANGTLTTVDPQPASGDLLGDLLGPLAIEGPPGAVQSEPNAVSGLEGVPSSADYAAIVPVGEQTNTVQPIGNINERFYALCLKDSGVLYEDPNIQIGIKAEWRAHQGRLVLFLGNKNTSPLVSVQALILPPVHLKIEISLVPETIPPRAQVQCPLELMNLHPSRDVAVLDFSYKFVTNMVNVKLRLPAVLNKFLQPISVSAEEFFPQWRSLSGPPLKLQEVVRGVRPLSLIEMTNLFNSLRLTVCPGLDPNPNNLVASTTFYSESTRPMLCLIRIETDPADLTQLRMTVASGDPTLTLELKEFIKEQLVSIPTASRPPAPAPPAAQPTTPAALTDPGALLAGKNPRLKKPGPCSDDAPESEVAKSLWANSELLVSDPPIIKLTGEDVADEILGCLEGSNKATMTEKDGILSYAAGDLSGVDEFVYCLK</sequence>
<evidence type="ECO:0000259" key="10">
    <source>
        <dbReference type="SMART" id="SM00809"/>
    </source>
</evidence>
<dbReference type="Pfam" id="PF02296">
    <property type="entry name" value="Alpha_adaptin_C"/>
    <property type="match status" value="1"/>
</dbReference>
<evidence type="ECO:0000256" key="2">
    <source>
        <dbReference type="ARBA" id="ARBA00022448"/>
    </source>
</evidence>
<dbReference type="InterPro" id="IPR016024">
    <property type="entry name" value="ARM-type_fold"/>
</dbReference>
<dbReference type="InterPro" id="IPR050840">
    <property type="entry name" value="Adaptor_Complx_Large_Subunit"/>
</dbReference>
<evidence type="ECO:0000256" key="3">
    <source>
        <dbReference type="ARBA" id="ARBA00022583"/>
    </source>
</evidence>
<dbReference type="InterPro" id="IPR002553">
    <property type="entry name" value="Clathrin/coatomer_adapt-like_N"/>
</dbReference>
<feature type="compositionally biased region" description="Pro residues" evidence="9">
    <location>
        <begin position="986"/>
        <end position="996"/>
    </location>
</feature>
<dbReference type="SUPFAM" id="SSF48371">
    <property type="entry name" value="ARM repeat"/>
    <property type="match status" value="1"/>
</dbReference>
<gene>
    <name evidence="11" type="ORF">D5086_0000268320</name>
</gene>
<reference evidence="11" key="1">
    <citation type="submission" date="2018-10" db="EMBL/GenBank/DDBJ databases">
        <title>Population genomic analysis revealed the cold adaptation of white poplar.</title>
        <authorList>
            <person name="Liu Y.-J."/>
        </authorList>
    </citation>
    <scope>NUCLEOTIDE SEQUENCE [LARGE SCALE GENOMIC DNA]</scope>
    <source>
        <strain evidence="11">PAL-ZL1</strain>
    </source>
</reference>
<dbReference type="InterPro" id="IPR008152">
    <property type="entry name" value="Clathrin_a/b/g-adaptin_app_Ig"/>
</dbReference>
<dbReference type="GO" id="GO:0072583">
    <property type="term" value="P:clathrin-dependent endocytosis"/>
    <property type="evidence" value="ECO:0007669"/>
    <property type="project" value="InterPro"/>
</dbReference>
<dbReference type="GO" id="GO:0006886">
    <property type="term" value="P:intracellular protein transport"/>
    <property type="evidence" value="ECO:0007669"/>
    <property type="project" value="InterPro"/>
</dbReference>
<keyword evidence="5" id="KW-0472">Membrane</keyword>
<evidence type="ECO:0000256" key="8">
    <source>
        <dbReference type="PIRSR" id="PIRSR037091-1"/>
    </source>
</evidence>
<keyword evidence="2" id="KW-0813">Transport</keyword>
<comment type="function">
    <text evidence="7">Subunit of the adaptor protein complex 2 (AP-2). Adaptor protein complexes function in protein transport via transport vesicles in different membrane traffic pathways. Adaptor protein complexes are vesicle coat components and appear to be involved in cargo selection and vesicle formation. AP-2 is involved in clathrin-dependent endocytosis in which cargo proteins are incorporated into vesicles surrounded by clathrin (clathrin-coated vesicles, CCVs) which are destined for fusion with the early endosome. The complex binds polyphosphoinositides.</text>
</comment>
<dbReference type="AlphaFoldDB" id="A0A4U5NJF8"/>
<dbReference type="STRING" id="43335.A0A4U5NJF8"/>
<feature type="compositionally biased region" description="Low complexity" evidence="9">
    <location>
        <begin position="997"/>
        <end position="1007"/>
    </location>
</feature>
<evidence type="ECO:0000256" key="7">
    <source>
        <dbReference type="ARBA" id="ARBA00054328"/>
    </source>
</evidence>
<evidence type="ECO:0000256" key="5">
    <source>
        <dbReference type="ARBA" id="ARBA00023136"/>
    </source>
</evidence>
<dbReference type="SUPFAM" id="SSF49348">
    <property type="entry name" value="Clathrin adaptor appendage domain"/>
    <property type="match status" value="1"/>
</dbReference>
<feature type="region of interest" description="Disordered" evidence="9">
    <location>
        <begin position="983"/>
        <end position="1030"/>
    </location>
</feature>
<dbReference type="PIRSF" id="PIRSF037091">
    <property type="entry name" value="AP2_complex_alpha"/>
    <property type="match status" value="1"/>
</dbReference>
<evidence type="ECO:0000313" key="11">
    <source>
        <dbReference type="EMBL" id="TKR83327.1"/>
    </source>
</evidence>
<evidence type="ECO:0000256" key="6">
    <source>
        <dbReference type="ARBA" id="ARBA00023176"/>
    </source>
</evidence>
<dbReference type="InterPro" id="IPR013041">
    <property type="entry name" value="Clathrin_app_Ig-like_sf"/>
</dbReference>
<keyword evidence="4" id="KW-0653">Protein transport</keyword>
<evidence type="ECO:0000256" key="9">
    <source>
        <dbReference type="SAM" id="MobiDB-lite"/>
    </source>
</evidence>
<keyword evidence="6" id="KW-0168">Coated pit</keyword>
<dbReference type="Gene3D" id="1.25.10.10">
    <property type="entry name" value="Leucine-rich Repeat Variant"/>
    <property type="match status" value="1"/>
</dbReference>
<feature type="binding site" evidence="8">
    <location>
        <begin position="7"/>
        <end position="8"/>
    </location>
    <ligand>
        <name>a 1,2-diacyl-sn-glycero-3-phospho-(1D-myo-inositol-3,4,5-trisphosphate)</name>
        <dbReference type="ChEBI" id="CHEBI:57836"/>
    </ligand>
</feature>
<comment type="subcellular location">
    <subcellularLocation>
        <location evidence="1">Membrane</location>
        <location evidence="1">Coated pit</location>
        <topology evidence="1">Peripheral membrane protein</topology>
        <orientation evidence="1">Cytoplasmic side</orientation>
    </subcellularLocation>
</comment>
<dbReference type="SMART" id="SM00809">
    <property type="entry name" value="Alpha_adaptinC2"/>
    <property type="match status" value="1"/>
</dbReference>
<keyword evidence="3" id="KW-0254">Endocytosis</keyword>
<dbReference type="SUPFAM" id="SSF55711">
    <property type="entry name" value="Subdomain of clathrin and coatomer appendage domain"/>
    <property type="match status" value="1"/>
</dbReference>
<name>A0A4U5NJF8_POPAL</name>
<dbReference type="InterPro" id="IPR003164">
    <property type="entry name" value="Clathrin_a-adaptin_app_sub_C"/>
</dbReference>